<keyword evidence="1" id="KW-0812">Transmembrane</keyword>
<keyword evidence="1" id="KW-1133">Transmembrane helix</keyword>
<evidence type="ECO:0000313" key="3">
    <source>
        <dbReference type="Proteomes" id="UP000663852"/>
    </source>
</evidence>
<organism evidence="2 3">
    <name type="scientific">Adineta ricciae</name>
    <name type="common">Rotifer</name>
    <dbReference type="NCBI Taxonomy" id="249248"/>
    <lineage>
        <taxon>Eukaryota</taxon>
        <taxon>Metazoa</taxon>
        <taxon>Spiralia</taxon>
        <taxon>Gnathifera</taxon>
        <taxon>Rotifera</taxon>
        <taxon>Eurotatoria</taxon>
        <taxon>Bdelloidea</taxon>
        <taxon>Adinetida</taxon>
        <taxon>Adinetidae</taxon>
        <taxon>Adineta</taxon>
    </lineage>
</organism>
<name>A0A813S006_ADIRI</name>
<reference evidence="2" key="1">
    <citation type="submission" date="2021-02" db="EMBL/GenBank/DDBJ databases">
        <authorList>
            <person name="Nowell W R."/>
        </authorList>
    </citation>
    <scope>NUCLEOTIDE SEQUENCE</scope>
</reference>
<protein>
    <submittedName>
        <fullName evidence="2">Uncharacterized protein</fullName>
    </submittedName>
</protein>
<sequence length="104" mass="12028">MIVGETAHFWDSTINQKSTIYSRCCLTFGIFLNYFISLLFLSVHMTMNGTNPFLIEICRITSEKDHPRQERSSIPTLITYIESKTKTSRNSLLLLIDLHSLLRT</sequence>
<accession>A0A813S006</accession>
<dbReference type="OrthoDB" id="10030561at2759"/>
<dbReference type="EMBL" id="CAJNOJ010000011">
    <property type="protein sequence ID" value="CAF0787548.1"/>
    <property type="molecule type" value="Genomic_DNA"/>
</dbReference>
<feature type="transmembrane region" description="Helical" evidence="1">
    <location>
        <begin position="20"/>
        <end position="41"/>
    </location>
</feature>
<dbReference type="Proteomes" id="UP000663852">
    <property type="component" value="Unassembled WGS sequence"/>
</dbReference>
<dbReference type="AlphaFoldDB" id="A0A813S006"/>
<keyword evidence="1" id="KW-0472">Membrane</keyword>
<evidence type="ECO:0000313" key="2">
    <source>
        <dbReference type="EMBL" id="CAF0787548.1"/>
    </source>
</evidence>
<comment type="caution">
    <text evidence="2">The sequence shown here is derived from an EMBL/GenBank/DDBJ whole genome shotgun (WGS) entry which is preliminary data.</text>
</comment>
<evidence type="ECO:0000256" key="1">
    <source>
        <dbReference type="SAM" id="Phobius"/>
    </source>
</evidence>
<proteinExistence type="predicted"/>
<gene>
    <name evidence="2" type="ORF">EDS130_LOCUS4169</name>
</gene>